<evidence type="ECO:0000256" key="1">
    <source>
        <dbReference type="ARBA" id="ARBA00004370"/>
    </source>
</evidence>
<dbReference type="PANTHER" id="PTHR22746:SF10">
    <property type="entry name" value="GUANINE NUCLEOTIDE EXCHANGE FACTOR SUBUNIT RIC1"/>
    <property type="match status" value="1"/>
</dbReference>
<evidence type="ECO:0000259" key="4">
    <source>
        <dbReference type="Pfam" id="PF07064"/>
    </source>
</evidence>
<protein>
    <recommendedName>
        <fullName evidence="4">RIC1 C-terminal alpha solenoid region domain-containing protein</fullName>
    </recommendedName>
</protein>
<dbReference type="GO" id="GO:0005829">
    <property type="term" value="C:cytosol"/>
    <property type="evidence" value="ECO:0007669"/>
    <property type="project" value="TreeGrafter"/>
</dbReference>
<name>A0A1L9SQX7_9EURO</name>
<feature type="region of interest" description="Disordered" evidence="3">
    <location>
        <begin position="1003"/>
        <end position="1094"/>
    </location>
</feature>
<dbReference type="GO" id="GO:0006886">
    <property type="term" value="P:intracellular protein transport"/>
    <property type="evidence" value="ECO:0007669"/>
    <property type="project" value="InterPro"/>
</dbReference>
<dbReference type="STRING" id="1073090.A0A1L9SQX7"/>
<feature type="compositionally biased region" description="Polar residues" evidence="3">
    <location>
        <begin position="1084"/>
        <end position="1094"/>
    </location>
</feature>
<reference evidence="6" key="1">
    <citation type="journal article" date="2017" name="Genome Biol.">
        <title>Comparative genomics reveals high biological diversity and specific adaptations in the industrially and medically important fungal genus Aspergillus.</title>
        <authorList>
            <person name="de Vries R.P."/>
            <person name="Riley R."/>
            <person name="Wiebenga A."/>
            <person name="Aguilar-Osorio G."/>
            <person name="Amillis S."/>
            <person name="Uchima C.A."/>
            <person name="Anderluh G."/>
            <person name="Asadollahi M."/>
            <person name="Askin M."/>
            <person name="Barry K."/>
            <person name="Battaglia E."/>
            <person name="Bayram O."/>
            <person name="Benocci T."/>
            <person name="Braus-Stromeyer S.A."/>
            <person name="Caldana C."/>
            <person name="Canovas D."/>
            <person name="Cerqueira G.C."/>
            <person name="Chen F."/>
            <person name="Chen W."/>
            <person name="Choi C."/>
            <person name="Clum A."/>
            <person name="Dos Santos R.A."/>
            <person name="Damasio A.R."/>
            <person name="Diallinas G."/>
            <person name="Emri T."/>
            <person name="Fekete E."/>
            <person name="Flipphi M."/>
            <person name="Freyberg S."/>
            <person name="Gallo A."/>
            <person name="Gournas C."/>
            <person name="Habgood R."/>
            <person name="Hainaut M."/>
            <person name="Harispe M.L."/>
            <person name="Henrissat B."/>
            <person name="Hilden K.S."/>
            <person name="Hope R."/>
            <person name="Hossain A."/>
            <person name="Karabika E."/>
            <person name="Karaffa L."/>
            <person name="Karanyi Z."/>
            <person name="Krasevec N."/>
            <person name="Kuo A."/>
            <person name="Kusch H."/>
            <person name="LaButti K."/>
            <person name="Lagendijk E.L."/>
            <person name="Lapidus A."/>
            <person name="Levasseur A."/>
            <person name="Lindquist E."/>
            <person name="Lipzen A."/>
            <person name="Logrieco A.F."/>
            <person name="MacCabe A."/>
            <person name="Maekelae M.R."/>
            <person name="Malavazi I."/>
            <person name="Melin P."/>
            <person name="Meyer V."/>
            <person name="Mielnichuk N."/>
            <person name="Miskei M."/>
            <person name="Molnar A.P."/>
            <person name="Mule G."/>
            <person name="Ngan C.Y."/>
            <person name="Orejas M."/>
            <person name="Orosz E."/>
            <person name="Ouedraogo J.P."/>
            <person name="Overkamp K.M."/>
            <person name="Park H.-S."/>
            <person name="Perrone G."/>
            <person name="Piumi F."/>
            <person name="Punt P.J."/>
            <person name="Ram A.F."/>
            <person name="Ramon A."/>
            <person name="Rauscher S."/>
            <person name="Record E."/>
            <person name="Riano-Pachon D.M."/>
            <person name="Robert V."/>
            <person name="Roehrig J."/>
            <person name="Ruller R."/>
            <person name="Salamov A."/>
            <person name="Salih N.S."/>
            <person name="Samson R.A."/>
            <person name="Sandor E."/>
            <person name="Sanguinetti M."/>
            <person name="Schuetze T."/>
            <person name="Sepcic K."/>
            <person name="Shelest E."/>
            <person name="Sherlock G."/>
            <person name="Sophianopoulou V."/>
            <person name="Squina F.M."/>
            <person name="Sun H."/>
            <person name="Susca A."/>
            <person name="Todd R.B."/>
            <person name="Tsang A."/>
            <person name="Unkles S.E."/>
            <person name="van de Wiele N."/>
            <person name="van Rossen-Uffink D."/>
            <person name="Oliveira J.V."/>
            <person name="Vesth T.C."/>
            <person name="Visser J."/>
            <person name="Yu J.-H."/>
            <person name="Zhou M."/>
            <person name="Andersen M.R."/>
            <person name="Archer D.B."/>
            <person name="Baker S.E."/>
            <person name="Benoit I."/>
            <person name="Brakhage A.A."/>
            <person name="Braus G.H."/>
            <person name="Fischer R."/>
            <person name="Frisvad J.C."/>
            <person name="Goldman G.H."/>
            <person name="Houbraken J."/>
            <person name="Oakley B."/>
            <person name="Pocsi I."/>
            <person name="Scazzocchio C."/>
            <person name="Seiboth B."/>
            <person name="vanKuyk P.A."/>
            <person name="Wortman J."/>
            <person name="Dyer P.S."/>
            <person name="Grigoriev I.V."/>
        </authorList>
    </citation>
    <scope>NUCLEOTIDE SEQUENCE [LARGE SCALE GENOMIC DNA]</scope>
    <source>
        <strain evidence="6">CBS 506.65</strain>
    </source>
</reference>
<accession>A0A1L9SQX7</accession>
<dbReference type="AlphaFoldDB" id="A0A1L9SQX7"/>
<evidence type="ECO:0000256" key="2">
    <source>
        <dbReference type="ARBA" id="ARBA00023136"/>
    </source>
</evidence>
<dbReference type="InterPro" id="IPR009771">
    <property type="entry name" value="RIC1_C"/>
</dbReference>
<evidence type="ECO:0000313" key="5">
    <source>
        <dbReference type="EMBL" id="OJJ49632.1"/>
    </source>
</evidence>
<comment type="subcellular location">
    <subcellularLocation>
        <location evidence="1">Membrane</location>
    </subcellularLocation>
</comment>
<dbReference type="GeneID" id="34615205"/>
<keyword evidence="6" id="KW-1185">Reference proteome</keyword>
<dbReference type="SUPFAM" id="SSF69322">
    <property type="entry name" value="Tricorn protease domain 2"/>
    <property type="match status" value="1"/>
</dbReference>
<dbReference type="GO" id="GO:0000139">
    <property type="term" value="C:Golgi membrane"/>
    <property type="evidence" value="ECO:0007669"/>
    <property type="project" value="TreeGrafter"/>
</dbReference>
<proteinExistence type="predicted"/>
<feature type="compositionally biased region" description="Basic and acidic residues" evidence="3">
    <location>
        <begin position="41"/>
        <end position="57"/>
    </location>
</feature>
<organism evidence="5 6">
    <name type="scientific">Penicilliopsis zonata CBS 506.65</name>
    <dbReference type="NCBI Taxonomy" id="1073090"/>
    <lineage>
        <taxon>Eukaryota</taxon>
        <taxon>Fungi</taxon>
        <taxon>Dikarya</taxon>
        <taxon>Ascomycota</taxon>
        <taxon>Pezizomycotina</taxon>
        <taxon>Eurotiomycetes</taxon>
        <taxon>Eurotiomycetidae</taxon>
        <taxon>Eurotiales</taxon>
        <taxon>Aspergillaceae</taxon>
        <taxon>Penicilliopsis</taxon>
    </lineage>
</organism>
<feature type="compositionally biased region" description="Low complexity" evidence="3">
    <location>
        <begin position="1007"/>
        <end position="1049"/>
    </location>
</feature>
<dbReference type="Pfam" id="PF25440">
    <property type="entry name" value="Beta-prop_RIC1_2nd"/>
    <property type="match status" value="1"/>
</dbReference>
<dbReference type="EMBL" id="KV878337">
    <property type="protein sequence ID" value="OJJ49632.1"/>
    <property type="molecule type" value="Genomic_DNA"/>
</dbReference>
<keyword evidence="2" id="KW-0472">Membrane</keyword>
<gene>
    <name evidence="5" type="ORF">ASPZODRAFT_58065</name>
</gene>
<evidence type="ECO:0000256" key="3">
    <source>
        <dbReference type="SAM" id="MobiDB-lite"/>
    </source>
</evidence>
<dbReference type="OrthoDB" id="67540at2759"/>
<dbReference type="PANTHER" id="PTHR22746">
    <property type="entry name" value="RAB6A-GEF COMPLEX PARTNER PROTEIN 1"/>
    <property type="match status" value="1"/>
</dbReference>
<sequence>MYWPNGVPRVYAVDGPGIPRFSADEIVQDARPENATAQDASTDKDDEPKEQTPHAESEQWANEPIEGLCVSRNGQMFVTMTHSSIVIWQTRPTAVVAAVTRSSSSLKTYGSNTALFMHPDSTILIVQTTKGFLLTYTIASDPKTRVYQQQFDHSIHPRRQQLALLSAGEDANSIRDVSVYFRMAIKIESGIVKALALDNELVVATVKPAAIQCIRWTPDASGTQTKSELLSRILGISKKVSIVEMVYDRAMNLLIWVTSTGQAYAVQRVPDRPQEESEAAKKLFQGHCFHEPTDDGEKAVQVAVNARFSLLTVSCANGEVLVYTAKDYMGNIPLSFKLQPPASTGTTGLLKFLSYSPDGYCLFAGYERGWTTWSVFGKPGGNSFSADRSLAKTNTENWLTGITHGCWIGGGSDIILSRKNDRRLWILETARSALTGCFSSANLARGLLQTGTEVIIYRGHDLPDLMTISGKDSLWHHAQYPPSYLHSQWPIRSSVVSQDGRYVAIAGRRGLAHYSVSSGRWKVFEDSKVENSFAVRGGMCWYGHILIAAIESDGSYELRLYSRELPLNNQSILHIEYLPSPVVFIGPSGEDSLLVYTYDNILYHFIINSTQPRITLVPVGQIAFNGIVRAPTRVRAISWILPENQLRNGDPSQDVKNASVLLLVDGNLVLLQPSVADNGEMKYDMRVVSHDVEYYILMRDQLSFNFSPPIDESLPASPSAEMALGMYRANPSLRDSLWTFCGKELLAWGDVQEILRREEVPKPLEVPLDFYPLSVLLNKGIVLGVESEMIQRRDVTFTVLKFAIRTHLFLPYFLQHSLTNLDMPGALSLCHHYSHLSYYAHALEILLHHVLDDEVDRESKARGANEPVEDQVPPLLPSVISFLQASLPTNVYLDIIVQCTRKTELRSWRTLFTHLPSPRDLFEQALRLNLLKTAAGYLLVLQAFDDEAEGHEARVENYVVRLMSLGSHKGDWELCAELARFLVALDSSGEMLRRAVARVGLRNRNDSPSSATTGANGSSAGMKGLGLTLPLRSPSSWSSLSPTSSISRESNQDFYRPPSDNASSSSAGNEGATLDSSGVDDVASSLSLASEQSH</sequence>
<dbReference type="GO" id="GO:0034066">
    <property type="term" value="C:Ric1-Rgp1 guanyl-nucleotide exchange factor complex"/>
    <property type="evidence" value="ECO:0007669"/>
    <property type="project" value="InterPro"/>
</dbReference>
<dbReference type="Proteomes" id="UP000184188">
    <property type="component" value="Unassembled WGS sequence"/>
</dbReference>
<dbReference type="RefSeq" id="XP_022584142.1">
    <property type="nucleotide sequence ID" value="XM_022728741.1"/>
</dbReference>
<dbReference type="Pfam" id="PF07064">
    <property type="entry name" value="RIC1"/>
    <property type="match status" value="1"/>
</dbReference>
<evidence type="ECO:0000313" key="6">
    <source>
        <dbReference type="Proteomes" id="UP000184188"/>
    </source>
</evidence>
<feature type="domain" description="RIC1 C-terminal alpha solenoid region" evidence="4">
    <location>
        <begin position="812"/>
        <end position="1000"/>
    </location>
</feature>
<dbReference type="InterPro" id="IPR040096">
    <property type="entry name" value="Ric1"/>
</dbReference>
<dbReference type="VEuPathDB" id="FungiDB:ASPZODRAFT_58065"/>
<feature type="region of interest" description="Disordered" evidence="3">
    <location>
        <begin position="22"/>
        <end position="61"/>
    </location>
</feature>
<dbReference type="GO" id="GO:0042147">
    <property type="term" value="P:retrograde transport, endosome to Golgi"/>
    <property type="evidence" value="ECO:0007669"/>
    <property type="project" value="TreeGrafter"/>
</dbReference>